<dbReference type="PANTHER" id="PTHR46037">
    <property type="entry name" value="PROTEIN ENHANCER OF SEVENLESS 2B"/>
    <property type="match status" value="1"/>
</dbReference>
<dbReference type="SUPFAM" id="SSF55550">
    <property type="entry name" value="SH2 domain"/>
    <property type="match status" value="1"/>
</dbReference>
<accession>A0A6I9X4T6</accession>
<dbReference type="GeneID" id="106538786"/>
<evidence type="ECO:0000313" key="4">
    <source>
        <dbReference type="RefSeq" id="XP_013908877.1"/>
    </source>
</evidence>
<evidence type="ECO:0000313" key="3">
    <source>
        <dbReference type="Proteomes" id="UP000504617"/>
    </source>
</evidence>
<proteinExistence type="predicted"/>
<dbReference type="Pfam" id="PF00017">
    <property type="entry name" value="SH2"/>
    <property type="match status" value="1"/>
</dbReference>
<protein>
    <submittedName>
        <fullName evidence="4">Src-like-adapter 2 isoform X1</fullName>
    </submittedName>
</protein>
<name>A0A6I9X4T6_9SAUR</name>
<dbReference type="PRINTS" id="PR00401">
    <property type="entry name" value="SH2DOMAIN"/>
</dbReference>
<feature type="domain" description="SH2" evidence="2">
    <location>
        <begin position="95"/>
        <end position="192"/>
    </location>
</feature>
<dbReference type="Proteomes" id="UP000504617">
    <property type="component" value="Unplaced"/>
</dbReference>
<sequence>MGSLVCKRKQIANQTSLEVNTRHSQSDSVHLPVANSPLIIAVSDFPSRYREPVLRMGEQLNLLSEEGEWCQVKSVATGKECCVPSNNIAKISHRWLYEGIDRAKAEELLLLPANQEGSFIIRKRQAKKGCYSLSIRCTNHESWNCVKHYRINCLENNWLYISPSLTFPSLHELVDYYSESSDGLCCCLKKPCFIQGASSSLFHNLPKPVEVKRSALNWQQIKRLFYFLHSTYNQPLSMEPVPMSKRLGVTVLHCFYTILKTTHENSCFFSTPESSAVTNINHWSKKLCCYKGKNSSH</sequence>
<dbReference type="KEGG" id="tsr:106538786"/>
<dbReference type="RefSeq" id="XP_013908877.1">
    <property type="nucleotide sequence ID" value="XM_014053402.1"/>
</dbReference>
<keyword evidence="1" id="KW-0727">SH2 domain</keyword>
<dbReference type="InterPro" id="IPR036860">
    <property type="entry name" value="SH2_dom_sf"/>
</dbReference>
<dbReference type="CTD" id="84174"/>
<evidence type="ECO:0000256" key="1">
    <source>
        <dbReference type="PROSITE-ProRule" id="PRU00191"/>
    </source>
</evidence>
<dbReference type="AlphaFoldDB" id="A0A6I9X4T6"/>
<gene>
    <name evidence="4" type="primary">SLA2</name>
</gene>
<dbReference type="SMART" id="SM00252">
    <property type="entry name" value="SH2"/>
    <property type="match status" value="1"/>
</dbReference>
<dbReference type="InterPro" id="IPR000980">
    <property type="entry name" value="SH2"/>
</dbReference>
<evidence type="ECO:0000259" key="2">
    <source>
        <dbReference type="PROSITE" id="PS50001"/>
    </source>
</evidence>
<dbReference type="PROSITE" id="PS50001">
    <property type="entry name" value="SH2"/>
    <property type="match status" value="1"/>
</dbReference>
<dbReference type="Gene3D" id="2.30.30.40">
    <property type="entry name" value="SH3 Domains"/>
    <property type="match status" value="1"/>
</dbReference>
<reference evidence="4" key="1">
    <citation type="submission" date="2025-08" db="UniProtKB">
        <authorList>
            <consortium name="RefSeq"/>
        </authorList>
    </citation>
    <scope>IDENTIFICATION</scope>
    <source>
        <tissue evidence="4">Skeletal muscle</tissue>
    </source>
</reference>
<keyword evidence="3" id="KW-1185">Reference proteome</keyword>
<organism evidence="3 4">
    <name type="scientific">Thamnophis sirtalis</name>
    <dbReference type="NCBI Taxonomy" id="35019"/>
    <lineage>
        <taxon>Eukaryota</taxon>
        <taxon>Metazoa</taxon>
        <taxon>Chordata</taxon>
        <taxon>Craniata</taxon>
        <taxon>Vertebrata</taxon>
        <taxon>Euteleostomi</taxon>
        <taxon>Lepidosauria</taxon>
        <taxon>Squamata</taxon>
        <taxon>Bifurcata</taxon>
        <taxon>Unidentata</taxon>
        <taxon>Episquamata</taxon>
        <taxon>Toxicofera</taxon>
        <taxon>Serpentes</taxon>
        <taxon>Colubroidea</taxon>
        <taxon>Colubridae</taxon>
        <taxon>Natricinae</taxon>
        <taxon>Thamnophis</taxon>
    </lineage>
</organism>
<dbReference type="OrthoDB" id="9924021at2759"/>
<dbReference type="Gene3D" id="3.30.505.10">
    <property type="entry name" value="SH2 domain"/>
    <property type="match status" value="1"/>
</dbReference>
<dbReference type="InterPro" id="IPR043539">
    <property type="entry name" value="Grb2-like"/>
</dbReference>